<evidence type="ECO:0000256" key="3">
    <source>
        <dbReference type="ARBA" id="ARBA00022741"/>
    </source>
</evidence>
<dbReference type="InterPro" id="IPR050319">
    <property type="entry name" value="ABC_transp_ATP-bind"/>
</dbReference>
<comment type="similarity">
    <text evidence="1">Belongs to the ABC transporter superfamily.</text>
</comment>
<organism evidence="6 7">
    <name type="scientific">Palaeococcus pacificus DY20341</name>
    <dbReference type="NCBI Taxonomy" id="1343739"/>
    <lineage>
        <taxon>Archaea</taxon>
        <taxon>Methanobacteriati</taxon>
        <taxon>Methanobacteriota</taxon>
        <taxon>Thermococci</taxon>
        <taxon>Thermococcales</taxon>
        <taxon>Thermococcaceae</taxon>
        <taxon>Palaeococcus</taxon>
    </lineage>
</organism>
<dbReference type="SUPFAM" id="SSF52540">
    <property type="entry name" value="P-loop containing nucleoside triphosphate hydrolases"/>
    <property type="match status" value="1"/>
</dbReference>
<dbReference type="PANTHER" id="PTHR43776">
    <property type="entry name" value="TRANSPORT ATP-BINDING PROTEIN"/>
    <property type="match status" value="1"/>
</dbReference>
<dbReference type="Pfam" id="PF08352">
    <property type="entry name" value="oligo_HPY"/>
    <property type="match status" value="1"/>
</dbReference>
<dbReference type="PROSITE" id="PS00211">
    <property type="entry name" value="ABC_TRANSPORTER_1"/>
    <property type="match status" value="1"/>
</dbReference>
<dbReference type="SMART" id="SM00382">
    <property type="entry name" value="AAA"/>
    <property type="match status" value="1"/>
</dbReference>
<dbReference type="NCBIfam" id="TIGR01727">
    <property type="entry name" value="oligo_HPY"/>
    <property type="match status" value="1"/>
</dbReference>
<dbReference type="CDD" id="cd03257">
    <property type="entry name" value="ABC_NikE_OppD_transporters"/>
    <property type="match status" value="1"/>
</dbReference>
<evidence type="ECO:0000256" key="2">
    <source>
        <dbReference type="ARBA" id="ARBA00022448"/>
    </source>
</evidence>
<accession>A0A075LR71</accession>
<evidence type="ECO:0000313" key="6">
    <source>
        <dbReference type="EMBL" id="AIF68477.1"/>
    </source>
</evidence>
<dbReference type="PROSITE" id="PS50893">
    <property type="entry name" value="ABC_TRANSPORTER_2"/>
    <property type="match status" value="1"/>
</dbReference>
<keyword evidence="2" id="KW-0813">Transport</keyword>
<gene>
    <name evidence="6" type="ORF">PAP_00150</name>
</gene>
<dbReference type="GO" id="GO:0005524">
    <property type="term" value="F:ATP binding"/>
    <property type="evidence" value="ECO:0007669"/>
    <property type="project" value="UniProtKB-KW"/>
</dbReference>
<dbReference type="EMBL" id="CP006019">
    <property type="protein sequence ID" value="AIF68477.1"/>
    <property type="molecule type" value="Genomic_DNA"/>
</dbReference>
<dbReference type="HOGENOM" id="CLU_000604_1_23_2"/>
<keyword evidence="3" id="KW-0547">Nucleotide-binding</keyword>
<dbReference type="InterPro" id="IPR003439">
    <property type="entry name" value="ABC_transporter-like_ATP-bd"/>
</dbReference>
<proteinExistence type="inferred from homology"/>
<dbReference type="InterPro" id="IPR003593">
    <property type="entry name" value="AAA+_ATPase"/>
</dbReference>
<dbReference type="GO" id="GO:0055085">
    <property type="term" value="P:transmembrane transport"/>
    <property type="evidence" value="ECO:0007669"/>
    <property type="project" value="UniProtKB-ARBA"/>
</dbReference>
<dbReference type="eggNOG" id="arCOG00184">
    <property type="taxonomic scope" value="Archaea"/>
</dbReference>
<dbReference type="KEGG" id="ppac:PAP_00150"/>
<keyword evidence="4 6" id="KW-0067">ATP-binding</keyword>
<name>A0A075LR71_9EURY</name>
<protein>
    <submittedName>
        <fullName evidence="6">Peptide ABC transporter ATP-binding protein</fullName>
    </submittedName>
</protein>
<dbReference type="GO" id="GO:0016887">
    <property type="term" value="F:ATP hydrolysis activity"/>
    <property type="evidence" value="ECO:0007669"/>
    <property type="project" value="InterPro"/>
</dbReference>
<feature type="domain" description="ABC transporter" evidence="5">
    <location>
        <begin position="5"/>
        <end position="252"/>
    </location>
</feature>
<evidence type="ECO:0000313" key="7">
    <source>
        <dbReference type="Proteomes" id="UP000027981"/>
    </source>
</evidence>
<dbReference type="STRING" id="1343739.PAP_00150"/>
<dbReference type="InterPro" id="IPR017871">
    <property type="entry name" value="ABC_transporter-like_CS"/>
</dbReference>
<dbReference type="PANTHER" id="PTHR43776:SF7">
    <property type="entry name" value="D,D-DIPEPTIDE TRANSPORT ATP-BINDING PROTEIN DDPF-RELATED"/>
    <property type="match status" value="1"/>
</dbReference>
<dbReference type="Gene3D" id="3.40.50.300">
    <property type="entry name" value="P-loop containing nucleotide triphosphate hydrolases"/>
    <property type="match status" value="1"/>
</dbReference>
<dbReference type="InterPro" id="IPR013563">
    <property type="entry name" value="Oligopep_ABC_C"/>
</dbReference>
<dbReference type="FunFam" id="3.40.50.300:FF:000016">
    <property type="entry name" value="Oligopeptide ABC transporter ATP-binding component"/>
    <property type="match status" value="1"/>
</dbReference>
<sequence>MEPILQVRHLKKYFPVKGLFFTKGYVKAVDDISFDIRKGETFGLVGESGCGKTTTGRTILRLIEPTDGEIIFEGKNIMELDKEGMKWFRRKAQIMFQDPYSSLNPRQTVFEVIMEPVRFHKIHIDDPEEFVIKLLESVGLNEMHLYRYPHEFSGGQRQRIALARLLAMKPEFIVLDEPTSALDVSVQANILNTLKDLQKDFGFTYLFISHDLGVVKYMSHRMGVMYLGKLVEIGPSDEIFENPLHPYTQLLLSAIPVPDPELAAELKAKRQKIEGEPPSPINPPKGCRFNPRCPFAKEICRKEEPPLVEAEKDHYVACWLYSKK</sequence>
<evidence type="ECO:0000256" key="1">
    <source>
        <dbReference type="ARBA" id="ARBA00005417"/>
    </source>
</evidence>
<evidence type="ECO:0000259" key="5">
    <source>
        <dbReference type="PROSITE" id="PS50893"/>
    </source>
</evidence>
<dbReference type="Proteomes" id="UP000027981">
    <property type="component" value="Chromosome"/>
</dbReference>
<keyword evidence="7" id="KW-1185">Reference proteome</keyword>
<dbReference type="Pfam" id="PF00005">
    <property type="entry name" value="ABC_tran"/>
    <property type="match status" value="1"/>
</dbReference>
<dbReference type="InterPro" id="IPR027417">
    <property type="entry name" value="P-loop_NTPase"/>
</dbReference>
<dbReference type="AlphaFoldDB" id="A0A075LR71"/>
<reference evidence="7" key="1">
    <citation type="submission" date="2013-06" db="EMBL/GenBank/DDBJ databases">
        <title>Complete Genome Sequence of Hyperthermophilic Palaeococcus pacificus DY20341T, Isolated from a Deep-Sea Hydrothermal Sediments.</title>
        <authorList>
            <person name="Zeng X."/>
            <person name="Shao Z."/>
        </authorList>
    </citation>
    <scope>NUCLEOTIDE SEQUENCE [LARGE SCALE GENOMIC DNA]</scope>
    <source>
        <strain evidence="7">DY20341</strain>
    </source>
</reference>
<dbReference type="GO" id="GO:0015833">
    <property type="term" value="P:peptide transport"/>
    <property type="evidence" value="ECO:0007669"/>
    <property type="project" value="InterPro"/>
</dbReference>
<evidence type="ECO:0000256" key="4">
    <source>
        <dbReference type="ARBA" id="ARBA00022840"/>
    </source>
</evidence>
<reference evidence="6 7" key="2">
    <citation type="journal article" date="2015" name="Genome Announc.">
        <title>Complete Genome Sequence of Hyperthermophilic Piezophilic Archaeon Palaeococcus pacificus DY20341T, Isolated from Deep-Sea Hydrothermal Sediments.</title>
        <authorList>
            <person name="Zeng X."/>
            <person name="Jebbar M."/>
            <person name="Shao Z."/>
        </authorList>
    </citation>
    <scope>NUCLEOTIDE SEQUENCE [LARGE SCALE GENOMIC DNA]</scope>
    <source>
        <strain evidence="6 7">DY20341</strain>
    </source>
</reference>